<evidence type="ECO:0000313" key="2">
    <source>
        <dbReference type="EMBL" id="GJN88671.1"/>
    </source>
</evidence>
<gene>
    <name evidence="2" type="ORF">Rhopal_001637-T1</name>
</gene>
<accession>A0AAV5G7X8</accession>
<protein>
    <recommendedName>
        <fullName evidence="4">Nascent polypeptide-associated complex subunit alpha-like UBA domain-containing protein</fullName>
    </recommendedName>
</protein>
<feature type="region of interest" description="Disordered" evidence="1">
    <location>
        <begin position="1"/>
        <end position="48"/>
    </location>
</feature>
<feature type="compositionally biased region" description="Low complexity" evidence="1">
    <location>
        <begin position="20"/>
        <end position="29"/>
    </location>
</feature>
<keyword evidence="3" id="KW-1185">Reference proteome</keyword>
<proteinExistence type="predicted"/>
<dbReference type="EMBL" id="BQKY01000003">
    <property type="protein sequence ID" value="GJN88671.1"/>
    <property type="molecule type" value="Genomic_DNA"/>
</dbReference>
<evidence type="ECO:0000313" key="3">
    <source>
        <dbReference type="Proteomes" id="UP001342314"/>
    </source>
</evidence>
<sequence length="191" mass="20555">MGAAASKAKPKPSRMPAFGQQPIGQQVQQARGAPPQPMPKASETKSQAILQDSQDPTFARNLAQLGQVAVPGKGQPAFRTDNAMIDILAERQRAEEALEQAPPSQIRNQLSARGLANLFDDRKLCKSQSELDELAREYGMDPATVEALAKHINTPAVSEIPLPSSDPNEPPKRLAKWVDPLPPSSKPQIAA</sequence>
<dbReference type="AlphaFoldDB" id="A0AAV5G7X8"/>
<dbReference type="Proteomes" id="UP001342314">
    <property type="component" value="Unassembled WGS sequence"/>
</dbReference>
<feature type="region of interest" description="Disordered" evidence="1">
    <location>
        <begin position="155"/>
        <end position="191"/>
    </location>
</feature>
<name>A0AAV5G7X8_9BASI</name>
<reference evidence="2 3" key="1">
    <citation type="submission" date="2021-12" db="EMBL/GenBank/DDBJ databases">
        <title>High titer production of polyol ester of fatty acids by Rhodotorula paludigena BS15 towards product separation-free biomass refinery.</title>
        <authorList>
            <person name="Mano J."/>
            <person name="Ono H."/>
            <person name="Tanaka T."/>
            <person name="Naito K."/>
            <person name="Sushida H."/>
            <person name="Ike M."/>
            <person name="Tokuyasu K."/>
            <person name="Kitaoka M."/>
        </authorList>
    </citation>
    <scope>NUCLEOTIDE SEQUENCE [LARGE SCALE GENOMIC DNA]</scope>
    <source>
        <strain evidence="2 3">BS15</strain>
    </source>
</reference>
<evidence type="ECO:0000256" key="1">
    <source>
        <dbReference type="SAM" id="MobiDB-lite"/>
    </source>
</evidence>
<organism evidence="2 3">
    <name type="scientific">Rhodotorula paludigena</name>
    <dbReference type="NCBI Taxonomy" id="86838"/>
    <lineage>
        <taxon>Eukaryota</taxon>
        <taxon>Fungi</taxon>
        <taxon>Dikarya</taxon>
        <taxon>Basidiomycota</taxon>
        <taxon>Pucciniomycotina</taxon>
        <taxon>Microbotryomycetes</taxon>
        <taxon>Sporidiobolales</taxon>
        <taxon>Sporidiobolaceae</taxon>
        <taxon>Rhodotorula</taxon>
    </lineage>
</organism>
<evidence type="ECO:0008006" key="4">
    <source>
        <dbReference type="Google" id="ProtNLM"/>
    </source>
</evidence>
<comment type="caution">
    <text evidence="2">The sequence shown here is derived from an EMBL/GenBank/DDBJ whole genome shotgun (WGS) entry which is preliminary data.</text>
</comment>